<proteinExistence type="predicted"/>
<dbReference type="Gene3D" id="3.30.710.10">
    <property type="entry name" value="Potassium Channel Kv1.1, Chain A"/>
    <property type="match status" value="1"/>
</dbReference>
<dbReference type="CDD" id="cd18186">
    <property type="entry name" value="BTB_POZ_ZBTB_KLHL-like"/>
    <property type="match status" value="1"/>
</dbReference>
<dbReference type="Pfam" id="PF00651">
    <property type="entry name" value="BTB"/>
    <property type="match status" value="1"/>
</dbReference>
<gene>
    <name evidence="2" type="ORF">EVOR1521_LOCUS28554</name>
</gene>
<accession>A0AA36JJL2</accession>
<keyword evidence="3" id="KW-1185">Reference proteome</keyword>
<feature type="domain" description="BTB" evidence="1">
    <location>
        <begin position="369"/>
        <end position="435"/>
    </location>
</feature>
<comment type="caution">
    <text evidence="2">The sequence shown here is derived from an EMBL/GenBank/DDBJ whole genome shotgun (WGS) entry which is preliminary data.</text>
</comment>
<sequence>MLAWMRWWKGEGEQVDPQQQNCKHMTRVLRNFVEAGNLDRLTKFAPAKYDWAHSYNQREAPLLHAAIAAPFCRTNREGEIGDWKPHVAILQWMLRSGADPQRPAPSDCDGAVRIPGFDAVNYRNHSAISLAVELLTKVEDDLDDWDVRNWTFRDYLDAVVWCIETNWTGAMRPELGEYEPTPSSPSDQMQRCQHMTQALRAFIQHADLESLIKFTPAKYDWAYSYHKGQLPLLHIAVLAPFLETYVRSFNTQQKIVSWVLSFDVDPQRPAPAACEKLQFSTEYEYDVKIQVECSGTSAISMAIAVLTQFKDTVRAYPHEITPSIKLDVVPYLNTVLSLMARRLSKPSMVPVDTSLICRWKLMQDMSETHDATFETADGTVTCHSSILGAASTALRAMMTSKFKEFADKGIEVKSSKAAVVLFLDILYTGSARQEPDYKTVLDALNLSHCWDVQGAVQVLSETMRPD</sequence>
<dbReference type="AlphaFoldDB" id="A0AA36JJL2"/>
<evidence type="ECO:0000259" key="1">
    <source>
        <dbReference type="PROSITE" id="PS50097"/>
    </source>
</evidence>
<dbReference type="EMBL" id="CAUJNA010003639">
    <property type="protein sequence ID" value="CAJ1406650.1"/>
    <property type="molecule type" value="Genomic_DNA"/>
</dbReference>
<evidence type="ECO:0000313" key="3">
    <source>
        <dbReference type="Proteomes" id="UP001178507"/>
    </source>
</evidence>
<evidence type="ECO:0000313" key="2">
    <source>
        <dbReference type="EMBL" id="CAJ1406650.1"/>
    </source>
</evidence>
<dbReference type="InterPro" id="IPR011333">
    <property type="entry name" value="SKP1/BTB/POZ_sf"/>
</dbReference>
<protein>
    <recommendedName>
        <fullName evidence="1">BTB domain-containing protein</fullName>
    </recommendedName>
</protein>
<dbReference type="PROSITE" id="PS50097">
    <property type="entry name" value="BTB"/>
    <property type="match status" value="1"/>
</dbReference>
<organism evidence="2 3">
    <name type="scientific">Effrenium voratum</name>
    <dbReference type="NCBI Taxonomy" id="2562239"/>
    <lineage>
        <taxon>Eukaryota</taxon>
        <taxon>Sar</taxon>
        <taxon>Alveolata</taxon>
        <taxon>Dinophyceae</taxon>
        <taxon>Suessiales</taxon>
        <taxon>Symbiodiniaceae</taxon>
        <taxon>Effrenium</taxon>
    </lineage>
</organism>
<dbReference type="InterPro" id="IPR000210">
    <property type="entry name" value="BTB/POZ_dom"/>
</dbReference>
<name>A0AA36JJL2_9DINO</name>
<dbReference type="Proteomes" id="UP001178507">
    <property type="component" value="Unassembled WGS sequence"/>
</dbReference>
<reference evidence="2" key="1">
    <citation type="submission" date="2023-08" db="EMBL/GenBank/DDBJ databases">
        <authorList>
            <person name="Chen Y."/>
            <person name="Shah S."/>
            <person name="Dougan E. K."/>
            <person name="Thang M."/>
            <person name="Chan C."/>
        </authorList>
    </citation>
    <scope>NUCLEOTIDE SEQUENCE</scope>
</reference>
<dbReference type="SUPFAM" id="SSF54695">
    <property type="entry name" value="POZ domain"/>
    <property type="match status" value="1"/>
</dbReference>